<sequence>MATSIKSMVLTGYQGKNAVYNTLKGYIDKLARFTNARQGTLSVKEGTSYTSKTLELAVQTGKGSTDQWGQINRAIKYGLDNDINITIRVIR</sequence>
<evidence type="ECO:0000259" key="1">
    <source>
        <dbReference type="Pfam" id="PF21111"/>
    </source>
</evidence>
<protein>
    <recommendedName>
        <fullName evidence="1">CdiA toxin EC869-like domain-containing protein</fullName>
    </recommendedName>
</protein>
<dbReference type="Gene3D" id="3.40.1350.110">
    <property type="match status" value="1"/>
</dbReference>
<evidence type="ECO:0000313" key="3">
    <source>
        <dbReference type="Proteomes" id="UP000004834"/>
    </source>
</evidence>
<evidence type="ECO:0000313" key="2">
    <source>
        <dbReference type="EMBL" id="EHO13471.1"/>
    </source>
</evidence>
<organism evidence="2 3">
    <name type="scientific">Myroides odoratimimus CIP 101113</name>
    <dbReference type="NCBI Taxonomy" id="883154"/>
    <lineage>
        <taxon>Bacteria</taxon>
        <taxon>Pseudomonadati</taxon>
        <taxon>Bacteroidota</taxon>
        <taxon>Flavobacteriia</taxon>
        <taxon>Flavobacteriales</taxon>
        <taxon>Flavobacteriaceae</taxon>
        <taxon>Myroides</taxon>
    </lineage>
</organism>
<reference evidence="2 3" key="1">
    <citation type="submission" date="2011-11" db="EMBL/GenBank/DDBJ databases">
        <title>The Genome Sequence of Myroides odoratimimus CIP 101113.</title>
        <authorList>
            <person name="Earl A."/>
            <person name="Ward D."/>
            <person name="Feldgarden M."/>
            <person name="Gevers D."/>
            <person name="Huys G."/>
            <person name="Young S.K."/>
            <person name="Zeng Q."/>
            <person name="Gargeya S."/>
            <person name="Fitzgerald M."/>
            <person name="Haas B."/>
            <person name="Abouelleil A."/>
            <person name="Alvarado L."/>
            <person name="Arachchi H.M."/>
            <person name="Berlin A."/>
            <person name="Brown A."/>
            <person name="Chapman S.B."/>
            <person name="Chen Z."/>
            <person name="Dunbar C."/>
            <person name="Freedman E."/>
            <person name="Gearin G."/>
            <person name="Goldberg J."/>
            <person name="Griggs A."/>
            <person name="Gujja S."/>
            <person name="Heiman D."/>
            <person name="Howarth C."/>
            <person name="Larson L."/>
            <person name="Lui A."/>
            <person name="MacDonald P.J.P."/>
            <person name="Montmayeur A."/>
            <person name="Murphy C."/>
            <person name="Neiman D."/>
            <person name="Pearson M."/>
            <person name="Priest M."/>
            <person name="Roberts A."/>
            <person name="Saif S."/>
            <person name="Shea T."/>
            <person name="Shenoy N."/>
            <person name="Sisk P."/>
            <person name="Stolte C."/>
            <person name="Sykes S."/>
            <person name="Wortman J."/>
            <person name="Nusbaum C."/>
            <person name="Birren B."/>
        </authorList>
    </citation>
    <scope>NUCLEOTIDE SEQUENCE [LARGE SCALE GENOMIC DNA]</scope>
    <source>
        <strain evidence="2 3">CIP 101113</strain>
    </source>
</reference>
<dbReference type="Pfam" id="PF21111">
    <property type="entry name" value="CDI_toxin_EC869_like"/>
    <property type="match status" value="1"/>
</dbReference>
<dbReference type="Proteomes" id="UP000004834">
    <property type="component" value="Unassembled WGS sequence"/>
</dbReference>
<dbReference type="GO" id="GO:0004530">
    <property type="term" value="F:deoxyribonuclease I activity"/>
    <property type="evidence" value="ECO:0007669"/>
    <property type="project" value="InterPro"/>
</dbReference>
<name>A0AAV3F4P9_9FLAO</name>
<dbReference type="EMBL" id="AGEE01000010">
    <property type="protein sequence ID" value="EHO13471.1"/>
    <property type="molecule type" value="Genomic_DNA"/>
</dbReference>
<accession>A0AAV3F4P9</accession>
<dbReference type="AlphaFoldDB" id="A0AAV3F4P9"/>
<feature type="domain" description="CdiA toxin EC869-like" evidence="1">
    <location>
        <begin position="2"/>
        <end position="87"/>
    </location>
</feature>
<dbReference type="InterPro" id="IPR033799">
    <property type="entry name" value="CdiA_EC869-like"/>
</dbReference>
<proteinExistence type="predicted"/>
<comment type="caution">
    <text evidence="2">The sequence shown here is derived from an EMBL/GenBank/DDBJ whole genome shotgun (WGS) entry which is preliminary data.</text>
</comment>
<gene>
    <name evidence="2" type="ORF">HMPREF9715_01345</name>
</gene>